<evidence type="ECO:0000313" key="1">
    <source>
        <dbReference type="EMBL" id="MPM26359.1"/>
    </source>
</evidence>
<organism evidence="1">
    <name type="scientific">bioreactor metagenome</name>
    <dbReference type="NCBI Taxonomy" id="1076179"/>
    <lineage>
        <taxon>unclassified sequences</taxon>
        <taxon>metagenomes</taxon>
        <taxon>ecological metagenomes</taxon>
    </lineage>
</organism>
<dbReference type="EMBL" id="VSSQ01004714">
    <property type="protein sequence ID" value="MPM26359.1"/>
    <property type="molecule type" value="Genomic_DNA"/>
</dbReference>
<dbReference type="InterPro" id="IPR009366">
    <property type="entry name" value="Protein_Veg"/>
</dbReference>
<accession>A0A644YDJ8</accession>
<dbReference type="GO" id="GO:0006355">
    <property type="term" value="P:regulation of DNA-templated transcription"/>
    <property type="evidence" value="ECO:0007669"/>
    <property type="project" value="InterPro"/>
</dbReference>
<dbReference type="PANTHER" id="PTHR40026:SF1">
    <property type="entry name" value="PROTEIN VEG"/>
    <property type="match status" value="1"/>
</dbReference>
<reference evidence="1" key="1">
    <citation type="submission" date="2019-08" db="EMBL/GenBank/DDBJ databases">
        <authorList>
            <person name="Kucharzyk K."/>
            <person name="Murdoch R.W."/>
            <person name="Higgins S."/>
            <person name="Loffler F."/>
        </authorList>
    </citation>
    <scope>NUCLEOTIDE SEQUENCE</scope>
</reference>
<dbReference type="Gene3D" id="2.30.30.100">
    <property type="match status" value="1"/>
</dbReference>
<dbReference type="Pfam" id="PF06257">
    <property type="entry name" value="VEG"/>
    <property type="match status" value="1"/>
</dbReference>
<comment type="caution">
    <text evidence="1">The sequence shown here is derived from an EMBL/GenBank/DDBJ whole genome shotgun (WGS) entry which is preliminary data.</text>
</comment>
<dbReference type="AlphaFoldDB" id="A0A644YDJ8"/>
<gene>
    <name evidence="1" type="primary">veg_4</name>
    <name evidence="1" type="ORF">SDC9_72860</name>
</gene>
<proteinExistence type="predicted"/>
<protein>
    <submittedName>
        <fullName evidence="1">Protein Veg</fullName>
    </submittedName>
</protein>
<dbReference type="PIRSF" id="PIRSF037257">
    <property type="entry name" value="DUF1021"/>
    <property type="match status" value="1"/>
</dbReference>
<name>A0A644YDJ8_9ZZZZ</name>
<sequence>MEKVKTIAAIKRDIEDHIGDKVTLKANGGRKKILVNNGVIESAHPSIFVVRLENDIQRTVTYSYSDVLTKTVQLYFAL</sequence>
<dbReference type="PANTHER" id="PTHR40026">
    <property type="entry name" value="PROTEIN VEG"/>
    <property type="match status" value="1"/>
</dbReference>